<gene>
    <name evidence="2" type="ORF">ON753_05425</name>
</gene>
<evidence type="ECO:0000313" key="3">
    <source>
        <dbReference type="Proteomes" id="UP001300261"/>
    </source>
</evidence>
<feature type="transmembrane region" description="Helical" evidence="1">
    <location>
        <begin position="33"/>
        <end position="53"/>
    </location>
</feature>
<keyword evidence="1" id="KW-1133">Transmembrane helix</keyword>
<comment type="caution">
    <text evidence="2">The sequence shown here is derived from an EMBL/GenBank/DDBJ whole genome shotgun (WGS) entry which is preliminary data.</text>
</comment>
<evidence type="ECO:0000313" key="2">
    <source>
        <dbReference type="EMBL" id="MCX2721849.1"/>
    </source>
</evidence>
<sequence>MNKQDIVTAPVALGAIAWPQVHKIVEWIAAEAQLVLPILGTLWLLVQIAAKVYTTWIKGRR</sequence>
<accession>A0ABT3QY22</accession>
<keyword evidence="3" id="KW-1185">Reference proteome</keyword>
<evidence type="ECO:0008006" key="4">
    <source>
        <dbReference type="Google" id="ProtNLM"/>
    </source>
</evidence>
<reference evidence="2 3" key="1">
    <citation type="journal article" date="2016" name="Int. J. Syst. Evol. Microbiol.">
        <title>Labrenzia salina sp. nov., isolated from the rhizosphere of the halophyte Arthrocnemum macrostachyum.</title>
        <authorList>
            <person name="Camacho M."/>
            <person name="Redondo-Gomez S."/>
            <person name="Rodriguez-Llorente I."/>
            <person name="Rohde M."/>
            <person name="Sproer C."/>
            <person name="Schumann P."/>
            <person name="Klenk H.P."/>
            <person name="Montero-Calasanz M.D.C."/>
        </authorList>
    </citation>
    <scope>NUCLEOTIDE SEQUENCE [LARGE SCALE GENOMIC DNA]</scope>
    <source>
        <strain evidence="2 3">DSM 29163</strain>
    </source>
</reference>
<keyword evidence="1" id="KW-0472">Membrane</keyword>
<protein>
    <recommendedName>
        <fullName evidence="4">Holin</fullName>
    </recommendedName>
</protein>
<organism evidence="2 3">
    <name type="scientific">Roseibium salinum</name>
    <dbReference type="NCBI Taxonomy" id="1604349"/>
    <lineage>
        <taxon>Bacteria</taxon>
        <taxon>Pseudomonadati</taxon>
        <taxon>Pseudomonadota</taxon>
        <taxon>Alphaproteobacteria</taxon>
        <taxon>Hyphomicrobiales</taxon>
        <taxon>Stappiaceae</taxon>
        <taxon>Roseibium</taxon>
    </lineage>
</organism>
<keyword evidence="1" id="KW-0812">Transmembrane</keyword>
<dbReference type="Proteomes" id="UP001300261">
    <property type="component" value="Unassembled WGS sequence"/>
</dbReference>
<dbReference type="EMBL" id="JAPEVI010000003">
    <property type="protein sequence ID" value="MCX2721849.1"/>
    <property type="molecule type" value="Genomic_DNA"/>
</dbReference>
<dbReference type="RefSeq" id="WP_265961555.1">
    <property type="nucleotide sequence ID" value="NZ_JAPEVI010000003.1"/>
</dbReference>
<name>A0ABT3QY22_9HYPH</name>
<evidence type="ECO:0000256" key="1">
    <source>
        <dbReference type="SAM" id="Phobius"/>
    </source>
</evidence>
<proteinExistence type="predicted"/>